<evidence type="ECO:0000259" key="12">
    <source>
        <dbReference type="SMART" id="SM00228"/>
    </source>
</evidence>
<evidence type="ECO:0000313" key="14">
    <source>
        <dbReference type="Proteomes" id="UP001356308"/>
    </source>
</evidence>
<evidence type="ECO:0000256" key="1">
    <source>
        <dbReference type="ARBA" id="ARBA00001947"/>
    </source>
</evidence>
<reference evidence="13 14" key="1">
    <citation type="submission" date="2024-01" db="EMBL/GenBank/DDBJ databases">
        <title>Maribacter spp. originated from different algae showed divergent polysaccharides utilization ability.</title>
        <authorList>
            <person name="Wang H."/>
            <person name="Wu Y."/>
        </authorList>
    </citation>
    <scope>NUCLEOTIDE SEQUENCE [LARGE SCALE GENOMIC DNA]</scope>
    <source>
        <strain evidence="13 14">PR1</strain>
    </source>
</reference>
<dbReference type="CDD" id="cd06163">
    <property type="entry name" value="S2P-M50_PDZ_RseP-like"/>
    <property type="match status" value="1"/>
</dbReference>
<comment type="similarity">
    <text evidence="3 11">Belongs to the peptidase M50B family.</text>
</comment>
<keyword evidence="7 11" id="KW-0862">Zinc</keyword>
<keyword evidence="10 11" id="KW-0472">Membrane</keyword>
<evidence type="ECO:0000256" key="2">
    <source>
        <dbReference type="ARBA" id="ARBA00004141"/>
    </source>
</evidence>
<evidence type="ECO:0000313" key="13">
    <source>
        <dbReference type="EMBL" id="MEE1975129.1"/>
    </source>
</evidence>
<keyword evidence="4" id="KW-0645">Protease</keyword>
<keyword evidence="5 11" id="KW-0812">Transmembrane</keyword>
<dbReference type="PANTHER" id="PTHR42837:SF2">
    <property type="entry name" value="MEMBRANE METALLOPROTEASE ARASP2, CHLOROPLASTIC-RELATED"/>
    <property type="match status" value="1"/>
</dbReference>
<dbReference type="InterPro" id="IPR001478">
    <property type="entry name" value="PDZ"/>
</dbReference>
<keyword evidence="6 11" id="KW-0378">Hydrolase</keyword>
<evidence type="ECO:0000256" key="5">
    <source>
        <dbReference type="ARBA" id="ARBA00022692"/>
    </source>
</evidence>
<dbReference type="EMBL" id="JAZDDG010000001">
    <property type="protein sequence ID" value="MEE1975129.1"/>
    <property type="molecule type" value="Genomic_DNA"/>
</dbReference>
<organism evidence="13 14">
    <name type="scientific">Maribacter cobaltidurans</name>
    <dbReference type="NCBI Taxonomy" id="1178778"/>
    <lineage>
        <taxon>Bacteria</taxon>
        <taxon>Pseudomonadati</taxon>
        <taxon>Bacteroidota</taxon>
        <taxon>Flavobacteriia</taxon>
        <taxon>Flavobacteriales</taxon>
        <taxon>Flavobacteriaceae</taxon>
        <taxon>Maribacter</taxon>
    </lineage>
</organism>
<dbReference type="EC" id="3.4.24.-" evidence="11"/>
<evidence type="ECO:0000256" key="10">
    <source>
        <dbReference type="ARBA" id="ARBA00023136"/>
    </source>
</evidence>
<evidence type="ECO:0000256" key="3">
    <source>
        <dbReference type="ARBA" id="ARBA00007931"/>
    </source>
</evidence>
<evidence type="ECO:0000256" key="4">
    <source>
        <dbReference type="ARBA" id="ARBA00022670"/>
    </source>
</evidence>
<evidence type="ECO:0000256" key="7">
    <source>
        <dbReference type="ARBA" id="ARBA00022833"/>
    </source>
</evidence>
<feature type="transmembrane region" description="Helical" evidence="11">
    <location>
        <begin position="104"/>
        <end position="129"/>
    </location>
</feature>
<keyword evidence="14" id="KW-1185">Reference proteome</keyword>
<dbReference type="RefSeq" id="WP_272649943.1">
    <property type="nucleotide sequence ID" value="NZ_JAZDDG010000001.1"/>
</dbReference>
<dbReference type="SUPFAM" id="SSF50156">
    <property type="entry name" value="PDZ domain-like"/>
    <property type="match status" value="2"/>
</dbReference>
<comment type="subcellular location">
    <subcellularLocation>
        <location evidence="2">Membrane</location>
        <topology evidence="2">Multi-pass membrane protein</topology>
    </subcellularLocation>
</comment>
<evidence type="ECO:0000256" key="6">
    <source>
        <dbReference type="ARBA" id="ARBA00022801"/>
    </source>
</evidence>
<dbReference type="GO" id="GO:0008237">
    <property type="term" value="F:metallopeptidase activity"/>
    <property type="evidence" value="ECO:0007669"/>
    <property type="project" value="UniProtKB-KW"/>
</dbReference>
<accession>A0ABU7IQ94</accession>
<dbReference type="Proteomes" id="UP001356308">
    <property type="component" value="Unassembled WGS sequence"/>
</dbReference>
<dbReference type="InterPro" id="IPR008915">
    <property type="entry name" value="Peptidase_M50"/>
</dbReference>
<dbReference type="Gene3D" id="2.30.42.10">
    <property type="match status" value="2"/>
</dbReference>
<dbReference type="SMART" id="SM00228">
    <property type="entry name" value="PDZ"/>
    <property type="match status" value="1"/>
</dbReference>
<name>A0ABU7IQ94_9FLAO</name>
<gene>
    <name evidence="13" type="primary">rseP</name>
    <name evidence="13" type="ORF">V1I91_03555</name>
</gene>
<comment type="cofactor">
    <cofactor evidence="1 11">
        <name>Zn(2+)</name>
        <dbReference type="ChEBI" id="CHEBI:29105"/>
    </cofactor>
</comment>
<comment type="caution">
    <text evidence="13">The sequence shown here is derived from an EMBL/GenBank/DDBJ whole genome shotgun (WGS) entry which is preliminary data.</text>
</comment>
<dbReference type="PANTHER" id="PTHR42837">
    <property type="entry name" value="REGULATOR OF SIGMA-E PROTEASE RSEP"/>
    <property type="match status" value="1"/>
</dbReference>
<dbReference type="Pfam" id="PF02163">
    <property type="entry name" value="Peptidase_M50"/>
    <property type="match status" value="1"/>
</dbReference>
<feature type="transmembrane region" description="Helical" evidence="11">
    <location>
        <begin position="420"/>
        <end position="439"/>
    </location>
</feature>
<dbReference type="InterPro" id="IPR036034">
    <property type="entry name" value="PDZ_sf"/>
</dbReference>
<keyword evidence="11" id="KW-0479">Metal-binding</keyword>
<keyword evidence="9 11" id="KW-0482">Metalloprotease</keyword>
<dbReference type="InterPro" id="IPR004387">
    <property type="entry name" value="Pept_M50_Zn"/>
</dbReference>
<feature type="domain" description="PDZ" evidence="12">
    <location>
        <begin position="213"/>
        <end position="279"/>
    </location>
</feature>
<feature type="transmembrane region" description="Helical" evidence="11">
    <location>
        <begin position="375"/>
        <end position="408"/>
    </location>
</feature>
<evidence type="ECO:0000256" key="8">
    <source>
        <dbReference type="ARBA" id="ARBA00022989"/>
    </source>
</evidence>
<evidence type="ECO:0000256" key="11">
    <source>
        <dbReference type="RuleBase" id="RU362031"/>
    </source>
</evidence>
<proteinExistence type="inferred from homology"/>
<evidence type="ECO:0000256" key="9">
    <source>
        <dbReference type="ARBA" id="ARBA00023049"/>
    </source>
</evidence>
<protein>
    <recommendedName>
        <fullName evidence="11">Zinc metalloprotease</fullName>
        <ecNumber evidence="11">3.4.24.-</ecNumber>
    </recommendedName>
</protein>
<keyword evidence="8 11" id="KW-1133">Transmembrane helix</keyword>
<dbReference type="NCBIfam" id="TIGR00054">
    <property type="entry name" value="RIP metalloprotease RseP"/>
    <property type="match status" value="1"/>
</dbReference>
<sequence length="450" mass="50244">MSPIVIKTIQFFLSLSLLIVLHELGHFIPAKLFKTRVEKFYLFFDVKFSLFKKKIGETVYGIGWLPLGGYVKIAGMIDESMDTEAMKEEPKPWEFRSKPAWQRLIIMLGGVTVNFILAVIIYIGMAFSYGEEYIPADSLKDGFLVTQKAIGDELGIQTGDLIVAVDGEKVEKFGALPLEIINGNTITIKRDGRTFDQEIPVDFIATLLEDEDKARFLSLRTPFVIREVPEDSPNKSLGLQEKDAIVAINGITVQYQDEVVPILEKSKGSKVQLTVNRNGKNIPMEAQVSDEGKLGVIVGFKTFEDYSEKGYFDIEKVKYSFLESIPAGIDKGVSTLGGYVKQMKKIFNPSTGAYKGVGGFAAIGGLFPDGWDWPAFWSATAFISIILAFMNILPIPALDGGHVMFLLYEMITGRKPSDKFLEYAQMTGFFLLIALLLFANGNDLYKWLFK</sequence>